<dbReference type="InterPro" id="IPR000064">
    <property type="entry name" value="NLP_P60_dom"/>
</dbReference>
<dbReference type="SUPFAM" id="SSF54001">
    <property type="entry name" value="Cysteine proteinases"/>
    <property type="match status" value="1"/>
</dbReference>
<keyword evidence="2" id="KW-0645">Protease</keyword>
<dbReference type="RefSeq" id="WP_377800248.1">
    <property type="nucleotide sequence ID" value="NZ_JBHSLW010000034.1"/>
</dbReference>
<evidence type="ECO:0000256" key="1">
    <source>
        <dbReference type="ARBA" id="ARBA00007074"/>
    </source>
</evidence>
<sequence length="138" mass="15425">MHWSAAYVGLTWQEVGPELCWGLVRKVLLERAGVTVPSYVDRHGGISDDQATIAALLRGEAASWPWQPVAVGAEREFDVAVFSRAGVESHVGIVVAPGRMLHLTRDYDARIEHFDSGRWRLRLACIYRHQGLITRYAA</sequence>
<keyword evidence="4" id="KW-0788">Thiol protease</keyword>
<evidence type="ECO:0000256" key="2">
    <source>
        <dbReference type="ARBA" id="ARBA00022670"/>
    </source>
</evidence>
<accession>A0ABW0J0X5</accession>
<dbReference type="Proteomes" id="UP001596053">
    <property type="component" value="Unassembled WGS sequence"/>
</dbReference>
<dbReference type="EMBL" id="JBHSLW010000034">
    <property type="protein sequence ID" value="MFC5421945.1"/>
    <property type="molecule type" value="Genomic_DNA"/>
</dbReference>
<reference evidence="7" key="1">
    <citation type="journal article" date="2019" name="Int. J. Syst. Evol. Microbiol.">
        <title>The Global Catalogue of Microorganisms (GCM) 10K type strain sequencing project: providing services to taxonomists for standard genome sequencing and annotation.</title>
        <authorList>
            <consortium name="The Broad Institute Genomics Platform"/>
            <consortium name="The Broad Institute Genome Sequencing Center for Infectious Disease"/>
            <person name="Wu L."/>
            <person name="Ma J."/>
        </authorList>
    </citation>
    <scope>NUCLEOTIDE SEQUENCE [LARGE SCALE GENOMIC DNA]</scope>
    <source>
        <strain evidence="7">NCAIM B.01391</strain>
    </source>
</reference>
<keyword evidence="3" id="KW-0378">Hydrolase</keyword>
<dbReference type="PROSITE" id="PS51935">
    <property type="entry name" value="NLPC_P60"/>
    <property type="match status" value="1"/>
</dbReference>
<evidence type="ECO:0000259" key="5">
    <source>
        <dbReference type="PROSITE" id="PS51935"/>
    </source>
</evidence>
<protein>
    <submittedName>
        <fullName evidence="6">Phage tail protein</fullName>
    </submittedName>
</protein>
<evidence type="ECO:0000256" key="4">
    <source>
        <dbReference type="ARBA" id="ARBA00022807"/>
    </source>
</evidence>
<gene>
    <name evidence="6" type="ORF">ACFPOB_20495</name>
</gene>
<proteinExistence type="inferred from homology"/>
<comment type="similarity">
    <text evidence="1">Belongs to the peptidase C40 family.</text>
</comment>
<keyword evidence="7" id="KW-1185">Reference proteome</keyword>
<comment type="caution">
    <text evidence="6">The sequence shown here is derived from an EMBL/GenBank/DDBJ whole genome shotgun (WGS) entry which is preliminary data.</text>
</comment>
<feature type="domain" description="NlpC/P60" evidence="5">
    <location>
        <begin position="1"/>
        <end position="130"/>
    </location>
</feature>
<name>A0ABW0J0X5_9HYPH</name>
<evidence type="ECO:0000313" key="6">
    <source>
        <dbReference type="EMBL" id="MFC5421945.1"/>
    </source>
</evidence>
<organism evidence="6 7">
    <name type="scientific">Bosea eneae</name>
    <dbReference type="NCBI Taxonomy" id="151454"/>
    <lineage>
        <taxon>Bacteria</taxon>
        <taxon>Pseudomonadati</taxon>
        <taxon>Pseudomonadota</taxon>
        <taxon>Alphaproteobacteria</taxon>
        <taxon>Hyphomicrobiales</taxon>
        <taxon>Boseaceae</taxon>
        <taxon>Bosea</taxon>
    </lineage>
</organism>
<evidence type="ECO:0000256" key="3">
    <source>
        <dbReference type="ARBA" id="ARBA00022801"/>
    </source>
</evidence>
<dbReference type="Gene3D" id="3.90.1720.10">
    <property type="entry name" value="endopeptidase domain like (from Nostoc punctiforme)"/>
    <property type="match status" value="1"/>
</dbReference>
<evidence type="ECO:0000313" key="7">
    <source>
        <dbReference type="Proteomes" id="UP001596053"/>
    </source>
</evidence>
<dbReference type="InterPro" id="IPR038765">
    <property type="entry name" value="Papain-like_cys_pep_sf"/>
</dbReference>